<evidence type="ECO:0000313" key="3">
    <source>
        <dbReference type="EMBL" id="CAB5062083.1"/>
    </source>
</evidence>
<sequence>MKNLIITGGWAHEFSDSAEVLSKVLAAQPVNGGAVHSTVVDGIDKAIHALQKNQFDVVTVYACWFTMTDERYNSEQRAQWARTTPVELREEIAAHVKRGGGLLVLHTGIICFTDWPEWPQYLGGSWNWGSSWHPAVEVFAARWASTLREPQQHPIVHDLGEIVVEDERYCELGVGPQAQVLLESDGPEGIQASMWTHEQGSARAVFSSLGHDHRSLNNLQHGRLLRRSIAWVGQHSDTVVREVQ</sequence>
<dbReference type="Pfam" id="PF06283">
    <property type="entry name" value="ThuA"/>
    <property type="match status" value="1"/>
</dbReference>
<dbReference type="EMBL" id="CAFBQU010000007">
    <property type="protein sequence ID" value="CAB5062083.1"/>
    <property type="molecule type" value="Genomic_DNA"/>
</dbReference>
<dbReference type="EMBL" id="CAFBPN010000005">
    <property type="protein sequence ID" value="CAB5010158.1"/>
    <property type="molecule type" value="Genomic_DNA"/>
</dbReference>
<dbReference type="Gene3D" id="3.40.50.880">
    <property type="match status" value="1"/>
</dbReference>
<accession>A0A6J7U7Y9</accession>
<evidence type="ECO:0000313" key="2">
    <source>
        <dbReference type="EMBL" id="CAB5010158.1"/>
    </source>
</evidence>
<organism evidence="3">
    <name type="scientific">freshwater metagenome</name>
    <dbReference type="NCBI Taxonomy" id="449393"/>
    <lineage>
        <taxon>unclassified sequences</taxon>
        <taxon>metagenomes</taxon>
        <taxon>ecological metagenomes</taxon>
    </lineage>
</organism>
<reference evidence="3" key="1">
    <citation type="submission" date="2020-05" db="EMBL/GenBank/DDBJ databases">
        <authorList>
            <person name="Chiriac C."/>
            <person name="Salcher M."/>
            <person name="Ghai R."/>
            <person name="Kavagutti S V."/>
        </authorList>
    </citation>
    <scope>NUCLEOTIDE SEQUENCE</scope>
</reference>
<protein>
    <submittedName>
        <fullName evidence="3">Unannotated protein</fullName>
    </submittedName>
</protein>
<dbReference type="SUPFAM" id="SSF52317">
    <property type="entry name" value="Class I glutamine amidotransferase-like"/>
    <property type="match status" value="1"/>
</dbReference>
<gene>
    <name evidence="2" type="ORF">UFOPK4098_00237</name>
    <name evidence="3" type="ORF">UFOPK4347_00446</name>
</gene>
<feature type="domain" description="ThuA-like" evidence="1">
    <location>
        <begin position="19"/>
        <end position="232"/>
    </location>
</feature>
<proteinExistence type="predicted"/>
<name>A0A6J7U7Y9_9ZZZZ</name>
<evidence type="ECO:0000259" key="1">
    <source>
        <dbReference type="Pfam" id="PF06283"/>
    </source>
</evidence>
<dbReference type="AlphaFoldDB" id="A0A6J7U7Y9"/>
<dbReference type="InterPro" id="IPR029062">
    <property type="entry name" value="Class_I_gatase-like"/>
</dbReference>
<dbReference type="InterPro" id="IPR029010">
    <property type="entry name" value="ThuA-like"/>
</dbReference>